<evidence type="ECO:0000313" key="1">
    <source>
        <dbReference type="EMBL" id="XRI73277.1"/>
    </source>
</evidence>
<protein>
    <submittedName>
        <fullName evidence="1">Elongation factor Tu</fullName>
    </submittedName>
</protein>
<accession>A0ACD5HED2</accession>
<keyword evidence="2" id="KW-1185">Reference proteome</keyword>
<reference evidence="1 2" key="1">
    <citation type="journal article" date="2021" name="ISME J.">
        <title>Genomic evolution of the class Acidithiobacillia: deep-branching Proteobacteria living in extreme acidic conditions.</title>
        <authorList>
            <person name="Moya-Beltran A."/>
            <person name="Beard S."/>
            <person name="Rojas-Villalobos C."/>
            <person name="Issotta F."/>
            <person name="Gallardo Y."/>
            <person name="Ulloa R."/>
            <person name="Giaveno A."/>
            <person name="Degli Esposti M."/>
            <person name="Johnson D.B."/>
            <person name="Quatrini R."/>
        </authorList>
    </citation>
    <scope>NUCLEOTIDE SEQUENCE [LARGE SCALE GENOMIC DNA]</scope>
    <source>
        <strain evidence="1 2">GG1-14</strain>
    </source>
</reference>
<gene>
    <name evidence="1" type="primary">tuf</name>
    <name evidence="1" type="ORF">HHS34_012655</name>
</gene>
<name>A0ACD5HED2_9PROT</name>
<sequence>MSKGKFERTKPHVNVGTIGHVDHGKTTLTAALTKVLSTKFGGEVRAYDQIDNAPEERARGITIATSHVEYETEGRHYAHVDCPGHADYVKNMITGAAQMDGAILVCSAADGPMPQTREHILLARQVGVPYIVVFLNKADMVDDAELLELVEMEVRELLSKYDFPGDDIPVVIGSALKALEGDQSDIGEPAIFKLADALDSYIPLPERPVDKPFLMPIEDVFSISGRGTVVTGRIERGIVKVGDEIEIIGIRDTAKSVVTGVEMFRKILDQGQAGDNVGVLLRGTKKDDVERGQVLAKPGSIKPHTRFEAEVYVLSKEEGGRHTPFFNGYRPQFYFRTTDVTGAVELPEGVEMVMPGDNILFKVALIAPIAMEEGLRFAVREGGRTVGAGVVSKVVE</sequence>
<dbReference type="EMBL" id="CP127526">
    <property type="protein sequence ID" value="XRI73277.1"/>
    <property type="molecule type" value="Genomic_DNA"/>
</dbReference>
<evidence type="ECO:0000313" key="2">
    <source>
        <dbReference type="Proteomes" id="UP001195965"/>
    </source>
</evidence>
<keyword evidence="1" id="KW-0251">Elongation factor</keyword>
<proteinExistence type="predicted"/>
<dbReference type="Proteomes" id="UP001195965">
    <property type="component" value="Chromosome"/>
</dbReference>
<organism evidence="1 2">
    <name type="scientific">Acidithiobacillus montserratensis</name>
    <dbReference type="NCBI Taxonomy" id="2729135"/>
    <lineage>
        <taxon>Bacteria</taxon>
        <taxon>Pseudomonadati</taxon>
        <taxon>Pseudomonadota</taxon>
        <taxon>Acidithiobacillia</taxon>
        <taxon>Acidithiobacillales</taxon>
        <taxon>Acidithiobacillaceae</taxon>
        <taxon>Acidithiobacillus</taxon>
    </lineage>
</organism>
<keyword evidence="1" id="KW-0648">Protein biosynthesis</keyword>